<protein>
    <recommendedName>
        <fullName evidence="3">Acetyltransferase (GNAT) family protein</fullName>
    </recommendedName>
</protein>
<dbReference type="SUPFAM" id="SSF55729">
    <property type="entry name" value="Acyl-CoA N-acyltransferases (Nat)"/>
    <property type="match status" value="1"/>
</dbReference>
<keyword evidence="2" id="KW-1185">Reference proteome</keyword>
<proteinExistence type="predicted"/>
<dbReference type="Proteomes" id="UP000320876">
    <property type="component" value="Unassembled WGS sequence"/>
</dbReference>
<name>A0A542DNE9_AMYCI</name>
<organism evidence="1 2">
    <name type="scientific">Amycolatopsis cihanbeyliensis</name>
    <dbReference type="NCBI Taxonomy" id="1128664"/>
    <lineage>
        <taxon>Bacteria</taxon>
        <taxon>Bacillati</taxon>
        <taxon>Actinomycetota</taxon>
        <taxon>Actinomycetes</taxon>
        <taxon>Pseudonocardiales</taxon>
        <taxon>Pseudonocardiaceae</taxon>
        <taxon>Amycolatopsis</taxon>
    </lineage>
</organism>
<reference evidence="1 2" key="1">
    <citation type="submission" date="2019-06" db="EMBL/GenBank/DDBJ databases">
        <title>Sequencing the genomes of 1000 actinobacteria strains.</title>
        <authorList>
            <person name="Klenk H.-P."/>
        </authorList>
    </citation>
    <scope>NUCLEOTIDE SEQUENCE [LARGE SCALE GENOMIC DNA]</scope>
    <source>
        <strain evidence="1 2">DSM 45679</strain>
    </source>
</reference>
<evidence type="ECO:0000313" key="1">
    <source>
        <dbReference type="EMBL" id="TQJ04613.1"/>
    </source>
</evidence>
<dbReference type="InterPro" id="IPR016181">
    <property type="entry name" value="Acyl_CoA_acyltransferase"/>
</dbReference>
<dbReference type="EMBL" id="VFML01000001">
    <property type="protein sequence ID" value="TQJ04613.1"/>
    <property type="molecule type" value="Genomic_DNA"/>
</dbReference>
<comment type="caution">
    <text evidence="1">The sequence shown here is derived from an EMBL/GenBank/DDBJ whole genome shotgun (WGS) entry which is preliminary data.</text>
</comment>
<gene>
    <name evidence="1" type="ORF">FB471_4416</name>
</gene>
<dbReference type="OrthoDB" id="342444at2"/>
<evidence type="ECO:0000313" key="2">
    <source>
        <dbReference type="Proteomes" id="UP000320876"/>
    </source>
</evidence>
<dbReference type="RefSeq" id="WP_142000270.1">
    <property type="nucleotide sequence ID" value="NZ_VFML01000001.1"/>
</dbReference>
<dbReference type="Gene3D" id="3.40.630.30">
    <property type="match status" value="1"/>
</dbReference>
<accession>A0A542DNE9</accession>
<evidence type="ECO:0008006" key="3">
    <source>
        <dbReference type="Google" id="ProtNLM"/>
    </source>
</evidence>
<sequence>MLVENLASRPDLLEPALGLGDVGAEFAHHDRIATLTRARRLARRWPECFLVLLDGDEPVARAASVPLVFPDVDRTELPDHGWDGAVLWAIEDVLDERLPTALVALDVQVVRPRRGKGIAGEALLALREVARARGLSRMVVPVRPTGKPDYPRLSMPGYVALRREDGLPEDAWLRTHERLGARFVKIAPFAMTVTGTVGQWRSWTGRSFVDGPNVVSGGLAPVLVSLEQDLGVYVEPNVWYEHPLS</sequence>
<dbReference type="AlphaFoldDB" id="A0A542DNE9"/>